<accession>A0AAV2HK31</accession>
<gene>
    <name evidence="2" type="ORF">GSLYS_00008192001</name>
</gene>
<reference evidence="2 3" key="1">
    <citation type="submission" date="2024-04" db="EMBL/GenBank/DDBJ databases">
        <authorList>
            <consortium name="Genoscope - CEA"/>
            <person name="William W."/>
        </authorList>
    </citation>
    <scope>NUCLEOTIDE SEQUENCE [LARGE SCALE GENOMIC DNA]</scope>
</reference>
<dbReference type="EMBL" id="CAXITT010000165">
    <property type="protein sequence ID" value="CAL1534232.1"/>
    <property type="molecule type" value="Genomic_DNA"/>
</dbReference>
<dbReference type="Proteomes" id="UP001497497">
    <property type="component" value="Unassembled WGS sequence"/>
</dbReference>
<organism evidence="2 3">
    <name type="scientific">Lymnaea stagnalis</name>
    <name type="common">Great pond snail</name>
    <name type="synonym">Helix stagnalis</name>
    <dbReference type="NCBI Taxonomy" id="6523"/>
    <lineage>
        <taxon>Eukaryota</taxon>
        <taxon>Metazoa</taxon>
        <taxon>Spiralia</taxon>
        <taxon>Lophotrochozoa</taxon>
        <taxon>Mollusca</taxon>
        <taxon>Gastropoda</taxon>
        <taxon>Heterobranchia</taxon>
        <taxon>Euthyneura</taxon>
        <taxon>Panpulmonata</taxon>
        <taxon>Hygrophila</taxon>
        <taxon>Lymnaeoidea</taxon>
        <taxon>Lymnaeidae</taxon>
        <taxon>Lymnaea</taxon>
    </lineage>
</organism>
<keyword evidence="3" id="KW-1185">Reference proteome</keyword>
<keyword evidence="1" id="KW-1133">Transmembrane helix</keyword>
<proteinExistence type="predicted"/>
<dbReference type="AlphaFoldDB" id="A0AAV2HK31"/>
<evidence type="ECO:0000313" key="2">
    <source>
        <dbReference type="EMBL" id="CAL1534232.1"/>
    </source>
</evidence>
<feature type="transmembrane region" description="Helical" evidence="1">
    <location>
        <begin position="105"/>
        <end position="123"/>
    </location>
</feature>
<evidence type="ECO:0000313" key="3">
    <source>
        <dbReference type="Proteomes" id="UP001497497"/>
    </source>
</evidence>
<keyword evidence="1" id="KW-0472">Membrane</keyword>
<name>A0AAV2HK31_LYMST</name>
<sequence>MAGCVGVVIFFPALMVVSLGSKLIKRQAGYVKPDYLYCRYRLEYCDKEYQKQTKSSESAESLLHCVNRISQTGDPECEDIKHSIKRKVEDILRKPKQKRSMAKKVYSNEIGLVCAVTLVQMMIL</sequence>
<keyword evidence="1" id="KW-0812">Transmembrane</keyword>
<evidence type="ECO:0000256" key="1">
    <source>
        <dbReference type="SAM" id="Phobius"/>
    </source>
</evidence>
<comment type="caution">
    <text evidence="2">The sequence shown here is derived from an EMBL/GenBank/DDBJ whole genome shotgun (WGS) entry which is preliminary data.</text>
</comment>
<feature type="transmembrane region" description="Helical" evidence="1">
    <location>
        <begin position="6"/>
        <end position="24"/>
    </location>
</feature>
<protein>
    <submittedName>
        <fullName evidence="2">Uncharacterized protein</fullName>
    </submittedName>
</protein>